<gene>
    <name evidence="2" type="ORF">LF296_09785</name>
</gene>
<dbReference type="EMBL" id="CP085083">
    <property type="protein sequence ID" value="WDZ49632.1"/>
    <property type="molecule type" value="Genomic_DNA"/>
</dbReference>
<proteinExistence type="predicted"/>
<accession>A0AAJ6NG76</accession>
<organism evidence="2 3">
    <name type="scientific">Acinetobacter vivianii</name>
    <dbReference type="NCBI Taxonomy" id="1776742"/>
    <lineage>
        <taxon>Bacteria</taxon>
        <taxon>Pseudomonadati</taxon>
        <taxon>Pseudomonadota</taxon>
        <taxon>Gammaproteobacteria</taxon>
        <taxon>Moraxellales</taxon>
        <taxon>Moraxellaceae</taxon>
        <taxon>Acinetobacter</taxon>
    </lineage>
</organism>
<protein>
    <submittedName>
        <fullName evidence="2">Uncharacterized protein</fullName>
    </submittedName>
</protein>
<reference evidence="2" key="1">
    <citation type="journal article" date="2022" name="Front Environ Sci">
        <title>Complete genome sequence analysis of a novel alkane-degrading bacterial strain, Acinetobacter vivianii KJ-1, and its diesel degradation ability.</title>
        <authorList>
            <person name="Zhang Y."/>
            <person name="Song F."/>
            <person name="Wang J."/>
            <person name="Zhao Q."/>
            <person name="Zheng L."/>
            <person name="Wang Z."/>
            <person name="Zhang X."/>
            <person name="Gao Y."/>
            <person name="Chen G."/>
            <person name="Huang Y."/>
        </authorList>
    </citation>
    <scope>NUCLEOTIDE SEQUENCE</scope>
    <source>
        <strain evidence="2">KJ-1</strain>
    </source>
</reference>
<keyword evidence="1" id="KW-0732">Signal</keyword>
<dbReference type="RefSeq" id="WP_272654211.1">
    <property type="nucleotide sequence ID" value="NZ_CP085083.1"/>
</dbReference>
<dbReference type="KEGG" id="aviv:LF296_09785"/>
<feature type="chain" id="PRO_5042472435" evidence="1">
    <location>
        <begin position="22"/>
        <end position="101"/>
    </location>
</feature>
<evidence type="ECO:0000313" key="2">
    <source>
        <dbReference type="EMBL" id="WDZ49632.1"/>
    </source>
</evidence>
<dbReference type="AlphaFoldDB" id="A0AAJ6NG76"/>
<reference evidence="2" key="2">
    <citation type="submission" date="2023-02" db="EMBL/GenBank/DDBJ databases">
        <authorList>
            <person name="Huang Y."/>
            <person name="Zhang Y."/>
            <person name="Zhang T."/>
            <person name="Wang J."/>
        </authorList>
    </citation>
    <scope>NUCLEOTIDE SEQUENCE</scope>
    <source>
        <strain evidence="2">KJ-1</strain>
    </source>
</reference>
<feature type="signal peptide" evidence="1">
    <location>
        <begin position="1"/>
        <end position="21"/>
    </location>
</feature>
<evidence type="ECO:0000313" key="3">
    <source>
        <dbReference type="Proteomes" id="UP001199528"/>
    </source>
</evidence>
<sequence>MKIKSIAIALSFVILPSIAMAEPKFISNINGSSFQINASNAGSQAYECVYSYSFNHVRGAGANQFSGKFYIEAGANNISVIARNTDQAISKLDFDYKCTEK</sequence>
<evidence type="ECO:0000256" key="1">
    <source>
        <dbReference type="SAM" id="SignalP"/>
    </source>
</evidence>
<dbReference type="Proteomes" id="UP001199528">
    <property type="component" value="Chromosome"/>
</dbReference>
<name>A0AAJ6NG76_9GAMM</name>